<evidence type="ECO:0000256" key="1">
    <source>
        <dbReference type="ARBA" id="ARBA00004683"/>
    </source>
</evidence>
<feature type="compositionally biased region" description="Low complexity" evidence="4">
    <location>
        <begin position="267"/>
        <end position="282"/>
    </location>
</feature>
<reference evidence="6" key="1">
    <citation type="submission" date="2018-04" db="EMBL/GenBank/DDBJ databases">
        <authorList>
            <person name="Watanabe M."/>
            <person name="Kojima H."/>
        </authorList>
    </citation>
    <scope>NUCLEOTIDE SEQUENCE [LARGE SCALE GENOMIC DNA]</scope>
    <source>
        <strain evidence="6">Dysh456</strain>
    </source>
</reference>
<feature type="region of interest" description="Disordered" evidence="4">
    <location>
        <begin position="256"/>
        <end position="311"/>
    </location>
</feature>
<gene>
    <name evidence="5" type="ORF">ALSL_0616</name>
</gene>
<dbReference type="InterPro" id="IPR010123">
    <property type="entry name" value="PHA_synth_III_E"/>
</dbReference>
<dbReference type="GO" id="GO:0042619">
    <property type="term" value="P:poly-hydroxybutyrate biosynthetic process"/>
    <property type="evidence" value="ECO:0007669"/>
    <property type="project" value="UniProtKB-KW"/>
</dbReference>
<feature type="compositionally biased region" description="Basic and acidic residues" evidence="4">
    <location>
        <begin position="257"/>
        <end position="266"/>
    </location>
</feature>
<sequence>MADPSSMDFDAYRKLAQQAWETWMKAWQPPAGAPSAPFAPFMPFPPPFDLFAGASSSAPPPPWPPTMPWTWPAAPGQVPPWFAGGGAPAQPSPAPWMAWFESGSAPAKARADYAPLGYTRERQREQQAWLKAVENYFEAFVRHQTLLQQVLLGASERMQKRLEERRARDEPPASQRALYDLWVDAYEDAYAELALSEEFRATSGALANAEMRLRKLQVRQMERLCRELGIPMRSEVDTIGRRLQEVRRAVAALERAQAQRRDEDRAPVAPGRAEAEAAVATGEAERPQPVLAAATLPEKGARKARGGSRAK</sequence>
<keyword evidence="6" id="KW-1185">Reference proteome</keyword>
<evidence type="ECO:0000313" key="5">
    <source>
        <dbReference type="EMBL" id="BBD79283.1"/>
    </source>
</evidence>
<dbReference type="RefSeq" id="WP_126536306.1">
    <property type="nucleotide sequence ID" value="NZ_AP018560.1"/>
</dbReference>
<comment type="pathway">
    <text evidence="1">Biopolymer metabolism; poly-(R)-3-hydroxybutanoate biosynthesis.</text>
</comment>
<dbReference type="EMBL" id="AP018560">
    <property type="protein sequence ID" value="BBD79283.1"/>
    <property type="molecule type" value="Genomic_DNA"/>
</dbReference>
<evidence type="ECO:0000256" key="3">
    <source>
        <dbReference type="ARBA" id="ARBA00022752"/>
    </source>
</evidence>
<evidence type="ECO:0000256" key="2">
    <source>
        <dbReference type="ARBA" id="ARBA00019066"/>
    </source>
</evidence>
<name>A0A2Z6E2I9_9GAMM</name>
<proteinExistence type="predicted"/>
<dbReference type="UniPathway" id="UPA00917"/>
<accession>A0A2Z6E2I9</accession>
<evidence type="ECO:0000313" key="6">
    <source>
        <dbReference type="Proteomes" id="UP000270530"/>
    </source>
</evidence>
<dbReference type="KEGG" id="rbd:ALSL_0616"/>
<reference evidence="6" key="2">
    <citation type="submission" date="2018-06" db="EMBL/GenBank/DDBJ databases">
        <title>Genome sequence of Rhodanobacteraceae bacterium strain Dysh456.</title>
        <authorList>
            <person name="Fukui M."/>
        </authorList>
    </citation>
    <scope>NUCLEOTIDE SEQUENCE [LARGE SCALE GENOMIC DNA]</scope>
    <source>
        <strain evidence="6">Dysh456</strain>
    </source>
</reference>
<keyword evidence="3" id="KW-0583">PHB biosynthesis</keyword>
<dbReference type="AlphaFoldDB" id="A0A2Z6E2I9"/>
<dbReference type="OrthoDB" id="6115526at2"/>
<protein>
    <recommendedName>
        <fullName evidence="2">Poly(3-hydroxyalkanoate) polymerase subunit PhaE</fullName>
    </recommendedName>
</protein>
<feature type="compositionally biased region" description="Basic residues" evidence="4">
    <location>
        <begin position="302"/>
        <end position="311"/>
    </location>
</feature>
<evidence type="ECO:0000256" key="4">
    <source>
        <dbReference type="SAM" id="MobiDB-lite"/>
    </source>
</evidence>
<dbReference type="Pfam" id="PF09712">
    <property type="entry name" value="PHA_synth_III_E"/>
    <property type="match status" value="1"/>
</dbReference>
<organism evidence="5 6">
    <name type="scientific">Aerosticca soli</name>
    <dbReference type="NCBI Taxonomy" id="2010829"/>
    <lineage>
        <taxon>Bacteria</taxon>
        <taxon>Pseudomonadati</taxon>
        <taxon>Pseudomonadota</taxon>
        <taxon>Gammaproteobacteria</taxon>
        <taxon>Lysobacterales</taxon>
        <taxon>Rhodanobacteraceae</taxon>
        <taxon>Aerosticca</taxon>
    </lineage>
</organism>
<dbReference type="Proteomes" id="UP000270530">
    <property type="component" value="Chromosome"/>
</dbReference>